<keyword evidence="2" id="KW-0378">Hydrolase</keyword>
<name>A0A0X8FBC4_9LACT</name>
<dbReference type="RefSeq" id="WP_067974377.1">
    <property type="nucleotide sequence ID" value="NZ_CAJHKM010000001.1"/>
</dbReference>
<dbReference type="AlphaFoldDB" id="A0A0X8FBC4"/>
<protein>
    <recommendedName>
        <fullName evidence="7">Class A sortase</fullName>
    </recommendedName>
</protein>
<dbReference type="GO" id="GO:0006508">
    <property type="term" value="P:proteolysis"/>
    <property type="evidence" value="ECO:0007669"/>
    <property type="project" value="UniProtKB-KW"/>
</dbReference>
<feature type="active site" description="Acyl-thioester intermediate" evidence="4">
    <location>
        <position position="204"/>
    </location>
</feature>
<evidence type="ECO:0000256" key="1">
    <source>
        <dbReference type="ARBA" id="ARBA00022670"/>
    </source>
</evidence>
<dbReference type="Gene3D" id="2.40.260.10">
    <property type="entry name" value="Sortase"/>
    <property type="match status" value="1"/>
</dbReference>
<dbReference type="SUPFAM" id="SSF63817">
    <property type="entry name" value="Sortase"/>
    <property type="match status" value="1"/>
</dbReference>
<dbReference type="CDD" id="cd06165">
    <property type="entry name" value="Sortase_A"/>
    <property type="match status" value="1"/>
</dbReference>
<dbReference type="InterPro" id="IPR005754">
    <property type="entry name" value="Sortase"/>
</dbReference>
<dbReference type="Proteomes" id="UP000069912">
    <property type="component" value="Chromosome"/>
</dbReference>
<dbReference type="InterPro" id="IPR023365">
    <property type="entry name" value="Sortase_dom-sf"/>
</dbReference>
<proteinExistence type="predicted"/>
<keyword evidence="1" id="KW-0645">Protease</keyword>
<dbReference type="Pfam" id="PF04203">
    <property type="entry name" value="Sortase"/>
    <property type="match status" value="1"/>
</dbReference>
<gene>
    <name evidence="5" type="ORF">AWM72_05325</name>
</gene>
<accession>A0A0X8FBC4</accession>
<reference evidence="5 6" key="1">
    <citation type="journal article" date="2016" name="Genome Announc.">
        <title>Complete Genome Sequences of Aerococcus christensenii CCUG 28831T, Aerococcus sanguinicola CCUG 43001T, Aerococcus urinae CCUG 36881T, Aerococcus urinaeequi CCUG 28094T, Aerococcus urinaehominis CCUG 42038 BT, and Aerococcus viridans CCUG 4311T.</title>
        <authorList>
            <person name="Carkaci D."/>
            <person name="Dargis R."/>
            <person name="Nielsen X.C."/>
            <person name="Skovgaard O."/>
            <person name="Fuursted K."/>
            <person name="Christensen J.J."/>
        </authorList>
    </citation>
    <scope>NUCLEOTIDE SEQUENCE [LARGE SCALE GENOMIC DNA]</scope>
    <source>
        <strain evidence="5 6">CCUG43001</strain>
    </source>
</reference>
<evidence type="ECO:0000256" key="4">
    <source>
        <dbReference type="PIRSR" id="PIRSR605754-1"/>
    </source>
</evidence>
<sequence>MRHHLIRLLGVVLIVIGLFFLGQHYISGYQIQQNQNDVAIENMTADQLKDNQTKEAVFDHSEIRNVSEKEVRESRERIKNGYADVNVIGALAMPDADVKVSIMKGLSEDVLLSGAGTFYPEQKMGEGNYPLASHNMNVVQKGLLLSPIVDKAQVGQKIYMTDLEKIYIYDTFFVEDVPPTRVDLVDPNLLDPETQKPIITLMTCTDDATERRIVQGRLVETQDFSQASPDLLALFEKD</sequence>
<evidence type="ECO:0000256" key="3">
    <source>
        <dbReference type="ARBA" id="ARBA00022807"/>
    </source>
</evidence>
<dbReference type="GeneID" id="92903485"/>
<evidence type="ECO:0008006" key="7">
    <source>
        <dbReference type="Google" id="ProtNLM"/>
    </source>
</evidence>
<evidence type="ECO:0000313" key="5">
    <source>
        <dbReference type="EMBL" id="AMB94216.1"/>
    </source>
</evidence>
<reference evidence="6" key="2">
    <citation type="submission" date="2016-01" db="EMBL/GenBank/DDBJ databases">
        <title>Six Aerococcus type strain genome sequencing and assembly using PacBio and Illumina Hiseq.</title>
        <authorList>
            <person name="Carkaci D."/>
            <person name="Dargis R."/>
            <person name="Nielsen X.C."/>
            <person name="Skovgaard O."/>
            <person name="Fuursted K."/>
            <person name="Christensen J.J."/>
        </authorList>
    </citation>
    <scope>NUCLEOTIDE SEQUENCE [LARGE SCALE GENOMIC DNA]</scope>
    <source>
        <strain evidence="6">CCUG43001</strain>
    </source>
</reference>
<dbReference type="InterPro" id="IPR042007">
    <property type="entry name" value="Sortase_A"/>
</dbReference>
<organism evidence="5 6">
    <name type="scientific">Aerococcus sanguinicola</name>
    <dbReference type="NCBI Taxonomy" id="119206"/>
    <lineage>
        <taxon>Bacteria</taxon>
        <taxon>Bacillati</taxon>
        <taxon>Bacillota</taxon>
        <taxon>Bacilli</taxon>
        <taxon>Lactobacillales</taxon>
        <taxon>Aerococcaceae</taxon>
        <taxon>Aerococcus</taxon>
    </lineage>
</organism>
<keyword evidence="3" id="KW-0788">Thiol protease</keyword>
<feature type="active site" description="Proton donor/acceptor" evidence="4">
    <location>
        <position position="134"/>
    </location>
</feature>
<dbReference type="GO" id="GO:0008234">
    <property type="term" value="F:cysteine-type peptidase activity"/>
    <property type="evidence" value="ECO:0007669"/>
    <property type="project" value="UniProtKB-KW"/>
</dbReference>
<evidence type="ECO:0000313" key="6">
    <source>
        <dbReference type="Proteomes" id="UP000069912"/>
    </source>
</evidence>
<dbReference type="EMBL" id="CP014160">
    <property type="protein sequence ID" value="AMB94216.1"/>
    <property type="molecule type" value="Genomic_DNA"/>
</dbReference>
<dbReference type="KEGG" id="asan:AWM72_05325"/>
<keyword evidence="6" id="KW-1185">Reference proteome</keyword>
<evidence type="ECO:0000256" key="2">
    <source>
        <dbReference type="ARBA" id="ARBA00022801"/>
    </source>
</evidence>